<protein>
    <submittedName>
        <fullName evidence="2">GNAT family N-acetyltransferase</fullName>
    </submittedName>
</protein>
<organism evidence="2 3">
    <name type="scientific">Actinomadura barringtoniae</name>
    <dbReference type="NCBI Taxonomy" id="1427535"/>
    <lineage>
        <taxon>Bacteria</taxon>
        <taxon>Bacillati</taxon>
        <taxon>Actinomycetota</taxon>
        <taxon>Actinomycetes</taxon>
        <taxon>Streptosporangiales</taxon>
        <taxon>Thermomonosporaceae</taxon>
        <taxon>Actinomadura</taxon>
    </lineage>
</organism>
<dbReference type="PANTHER" id="PTHR42791:SF1">
    <property type="entry name" value="N-ACETYLTRANSFERASE DOMAIN-CONTAINING PROTEIN"/>
    <property type="match status" value="1"/>
</dbReference>
<accession>A0A939T6H7</accession>
<keyword evidence="3" id="KW-1185">Reference proteome</keyword>
<proteinExistence type="predicted"/>
<dbReference type="AlphaFoldDB" id="A0A939T6H7"/>
<dbReference type="PROSITE" id="PS51186">
    <property type="entry name" value="GNAT"/>
    <property type="match status" value="1"/>
</dbReference>
<dbReference type="Pfam" id="PF00583">
    <property type="entry name" value="Acetyltransf_1"/>
    <property type="match status" value="1"/>
</dbReference>
<evidence type="ECO:0000313" key="2">
    <source>
        <dbReference type="EMBL" id="MBO2450849.1"/>
    </source>
</evidence>
<evidence type="ECO:0000259" key="1">
    <source>
        <dbReference type="PROSITE" id="PS51186"/>
    </source>
</evidence>
<dbReference type="SUPFAM" id="SSF55729">
    <property type="entry name" value="Acyl-CoA N-acyltransferases (Nat)"/>
    <property type="match status" value="1"/>
</dbReference>
<reference evidence="2" key="1">
    <citation type="submission" date="2021-03" db="EMBL/GenBank/DDBJ databases">
        <authorList>
            <person name="Kanchanasin P."/>
            <person name="Saeng-In P."/>
            <person name="Phongsopitanun W."/>
            <person name="Yuki M."/>
            <person name="Kudo T."/>
            <person name="Ohkuma M."/>
            <person name="Tanasupawat S."/>
        </authorList>
    </citation>
    <scope>NUCLEOTIDE SEQUENCE</scope>
    <source>
        <strain evidence="2">GKU 128</strain>
    </source>
</reference>
<dbReference type="Gene3D" id="3.40.630.30">
    <property type="match status" value="1"/>
</dbReference>
<sequence length="205" mass="22552">MTQPITPIVRPAMGHDVSSMAVALARAFYSDPLFVWMLPDAATRKARNAILFDILARHAHLGHGGVEVAECGTSILSAALWDPPGRWRLPLRAQLAQAPAFRRAFGTRLPAALAVLTAVQWHHPAEPHWYLGVLGTEPAAQGQGLAGALLRSRLDRCDTDGVPAYLETSNEPNIAYYAKFGFRVTKEISLPRSCPPIWLMWRDPQ</sequence>
<dbReference type="InterPro" id="IPR000182">
    <property type="entry name" value="GNAT_dom"/>
</dbReference>
<dbReference type="RefSeq" id="WP_208258727.1">
    <property type="nucleotide sequence ID" value="NZ_JAGEOJ010000011.1"/>
</dbReference>
<name>A0A939T6H7_9ACTN</name>
<dbReference type="EMBL" id="JAGEOJ010000011">
    <property type="protein sequence ID" value="MBO2450849.1"/>
    <property type="molecule type" value="Genomic_DNA"/>
</dbReference>
<dbReference type="Proteomes" id="UP000669179">
    <property type="component" value="Unassembled WGS sequence"/>
</dbReference>
<dbReference type="InterPro" id="IPR052523">
    <property type="entry name" value="Trichothecene_AcTrans"/>
</dbReference>
<comment type="caution">
    <text evidence="2">The sequence shown here is derived from an EMBL/GenBank/DDBJ whole genome shotgun (WGS) entry which is preliminary data.</text>
</comment>
<dbReference type="GO" id="GO:0016747">
    <property type="term" value="F:acyltransferase activity, transferring groups other than amino-acyl groups"/>
    <property type="evidence" value="ECO:0007669"/>
    <property type="project" value="InterPro"/>
</dbReference>
<dbReference type="PANTHER" id="PTHR42791">
    <property type="entry name" value="GNAT FAMILY ACETYLTRANSFERASE"/>
    <property type="match status" value="1"/>
</dbReference>
<evidence type="ECO:0000313" key="3">
    <source>
        <dbReference type="Proteomes" id="UP000669179"/>
    </source>
</evidence>
<gene>
    <name evidence="2" type="ORF">J4573_27375</name>
</gene>
<dbReference type="InterPro" id="IPR016181">
    <property type="entry name" value="Acyl_CoA_acyltransferase"/>
</dbReference>
<feature type="domain" description="N-acetyltransferase" evidence="1">
    <location>
        <begin position="73"/>
        <end position="204"/>
    </location>
</feature>
<dbReference type="CDD" id="cd04301">
    <property type="entry name" value="NAT_SF"/>
    <property type="match status" value="1"/>
</dbReference>